<name>A0A7S0Q489_9EUKA</name>
<dbReference type="AlphaFoldDB" id="A0A7S0Q489"/>
<reference evidence="2" key="1">
    <citation type="submission" date="2021-01" db="EMBL/GenBank/DDBJ databases">
        <authorList>
            <person name="Corre E."/>
            <person name="Pelletier E."/>
            <person name="Niang G."/>
            <person name="Scheremetjew M."/>
            <person name="Finn R."/>
            <person name="Kale V."/>
            <person name="Holt S."/>
            <person name="Cochrane G."/>
            <person name="Meng A."/>
            <person name="Brown T."/>
            <person name="Cohen L."/>
        </authorList>
    </citation>
    <scope>NUCLEOTIDE SEQUENCE</scope>
    <source>
        <strain evidence="2">PLY182g</strain>
    </source>
</reference>
<proteinExistence type="predicted"/>
<gene>
    <name evidence="2" type="ORF">CPEL01642_LOCUS16145</name>
</gene>
<evidence type="ECO:0008006" key="3">
    <source>
        <dbReference type="Google" id="ProtNLM"/>
    </source>
</evidence>
<protein>
    <recommendedName>
        <fullName evidence="3">Chromo domain-containing protein</fullName>
    </recommendedName>
</protein>
<evidence type="ECO:0000313" key="2">
    <source>
        <dbReference type="EMBL" id="CAD8612765.1"/>
    </source>
</evidence>
<sequence length="174" mass="19775">MGRGGKQQLRPKPVDKRPVNERGVLFQAEKLTGNRAQRGNLPGGTPRWTYEVKWKGGHRPTYEPAECLVGWEAEMHTVDEEYVRRALLPKVNPLVEAQKKREAAARLKVEDMMKRKERLQRLARRRARLHGDEFDASENEGEESDDEFNGGGEALNQEAIVSGKPLNSYAWPAT</sequence>
<feature type="compositionally biased region" description="Acidic residues" evidence="1">
    <location>
        <begin position="134"/>
        <end position="148"/>
    </location>
</feature>
<accession>A0A7S0Q489</accession>
<organism evidence="2">
    <name type="scientific">Coccolithus braarudii</name>
    <dbReference type="NCBI Taxonomy" id="221442"/>
    <lineage>
        <taxon>Eukaryota</taxon>
        <taxon>Haptista</taxon>
        <taxon>Haptophyta</taxon>
        <taxon>Prymnesiophyceae</taxon>
        <taxon>Coccolithales</taxon>
        <taxon>Coccolithaceae</taxon>
        <taxon>Coccolithus</taxon>
    </lineage>
</organism>
<evidence type="ECO:0000256" key="1">
    <source>
        <dbReference type="SAM" id="MobiDB-lite"/>
    </source>
</evidence>
<dbReference type="EMBL" id="HBEY01033843">
    <property type="protein sequence ID" value="CAD8612765.1"/>
    <property type="molecule type" value="Transcribed_RNA"/>
</dbReference>
<feature type="region of interest" description="Disordered" evidence="1">
    <location>
        <begin position="127"/>
        <end position="160"/>
    </location>
</feature>
<feature type="region of interest" description="Disordered" evidence="1">
    <location>
        <begin position="1"/>
        <end position="21"/>
    </location>
</feature>